<reference evidence="3" key="1">
    <citation type="submission" date="2020-07" db="EMBL/GenBank/DDBJ databases">
        <authorList>
            <person name="Lin J."/>
        </authorList>
    </citation>
    <scope>NUCLEOTIDE SEQUENCE</scope>
</reference>
<dbReference type="InterPro" id="IPR013128">
    <property type="entry name" value="Peptidase_C1A"/>
</dbReference>
<dbReference type="PANTHER" id="PTHR12411">
    <property type="entry name" value="CYSTEINE PROTEASE FAMILY C1-RELATED"/>
    <property type="match status" value="1"/>
</dbReference>
<feature type="domain" description="Peptidase C1A papain C-terminal" evidence="2">
    <location>
        <begin position="30"/>
        <end position="242"/>
    </location>
</feature>
<dbReference type="EMBL" id="LR862145">
    <property type="protein sequence ID" value="CAD1825793.1"/>
    <property type="molecule type" value="Genomic_DNA"/>
</dbReference>
<dbReference type="SMART" id="SM00645">
    <property type="entry name" value="Pept_C1"/>
    <property type="match status" value="1"/>
</dbReference>
<proteinExistence type="inferred from homology"/>
<dbReference type="InterPro" id="IPR038765">
    <property type="entry name" value="Papain-like_cys_pep_sf"/>
</dbReference>
<protein>
    <recommendedName>
        <fullName evidence="2">Peptidase C1A papain C-terminal domain-containing protein</fullName>
    </recommendedName>
</protein>
<dbReference type="Gene3D" id="3.90.70.10">
    <property type="entry name" value="Cysteine proteinases"/>
    <property type="match status" value="1"/>
</dbReference>
<dbReference type="SUPFAM" id="SSF54001">
    <property type="entry name" value="Cysteine proteinases"/>
    <property type="match status" value="1"/>
</dbReference>
<evidence type="ECO:0000259" key="2">
    <source>
        <dbReference type="SMART" id="SM00645"/>
    </source>
</evidence>
<organism evidence="3">
    <name type="scientific">Ananas comosus var. bracteatus</name>
    <name type="common">red pineapple</name>
    <dbReference type="NCBI Taxonomy" id="296719"/>
    <lineage>
        <taxon>Eukaryota</taxon>
        <taxon>Viridiplantae</taxon>
        <taxon>Streptophyta</taxon>
        <taxon>Embryophyta</taxon>
        <taxon>Tracheophyta</taxon>
        <taxon>Spermatophyta</taxon>
        <taxon>Magnoliopsida</taxon>
        <taxon>Liliopsida</taxon>
        <taxon>Poales</taxon>
        <taxon>Bromeliaceae</taxon>
        <taxon>Bromelioideae</taxon>
        <taxon>Ananas</taxon>
    </lineage>
</organism>
<dbReference type="GO" id="GO:0006508">
    <property type="term" value="P:proteolysis"/>
    <property type="evidence" value="ECO:0007669"/>
    <property type="project" value="InterPro"/>
</dbReference>
<accession>A0A6V7P4M2</accession>
<dbReference type="AlphaFoldDB" id="A0A6V7P4M2"/>
<sequence>MGYMPSLISNDGPIWPRDVADEQAASQGLWNESFDLRQHGILRHEVGHQGECQCCYAFSSTTLVEAEYARRYGELIELSKQELVNCYHHRFLSTRELNIDSVGCIQCSHSKCLNYIEMYGIALEVDSPYIGRRGIKTRVKIENFQTNLENTHNEEEILDILRERPIAASLKVVDSYLHGTSSWRDYERYAFSDYNWIWYRKWYQILSNQKLLESNWGTDGYAKVKRSLLTRFAIAIGAYIVEN</sequence>
<evidence type="ECO:0000313" key="3">
    <source>
        <dbReference type="EMBL" id="CAD1825793.1"/>
    </source>
</evidence>
<dbReference type="GO" id="GO:0008234">
    <property type="term" value="F:cysteine-type peptidase activity"/>
    <property type="evidence" value="ECO:0007669"/>
    <property type="project" value="InterPro"/>
</dbReference>
<gene>
    <name evidence="3" type="ORF">CB5_LOCUS9004</name>
</gene>
<dbReference type="InterPro" id="IPR000668">
    <property type="entry name" value="Peptidase_C1A_C"/>
</dbReference>
<dbReference type="Pfam" id="PF00112">
    <property type="entry name" value="Peptidase_C1"/>
    <property type="match status" value="1"/>
</dbReference>
<evidence type="ECO:0000256" key="1">
    <source>
        <dbReference type="ARBA" id="ARBA00008455"/>
    </source>
</evidence>
<name>A0A6V7P4M2_ANACO</name>
<comment type="similarity">
    <text evidence="1">Belongs to the peptidase C1 family.</text>
</comment>